<evidence type="ECO:0000256" key="2">
    <source>
        <dbReference type="SAM" id="SignalP"/>
    </source>
</evidence>
<keyword evidence="4" id="KW-1185">Reference proteome</keyword>
<keyword evidence="2" id="KW-0732">Signal</keyword>
<dbReference type="EMBL" id="JAXIVS010000013">
    <property type="protein sequence ID" value="MDY7231129.1"/>
    <property type="molecule type" value="Genomic_DNA"/>
</dbReference>
<feature type="compositionally biased region" description="Acidic residues" evidence="1">
    <location>
        <begin position="259"/>
        <end position="282"/>
    </location>
</feature>
<name>A0ABU5HDF7_9BACT</name>
<organism evidence="3 4">
    <name type="scientific">Hyalangium rubrum</name>
    <dbReference type="NCBI Taxonomy" id="3103134"/>
    <lineage>
        <taxon>Bacteria</taxon>
        <taxon>Pseudomonadati</taxon>
        <taxon>Myxococcota</taxon>
        <taxon>Myxococcia</taxon>
        <taxon>Myxococcales</taxon>
        <taxon>Cystobacterineae</taxon>
        <taxon>Archangiaceae</taxon>
        <taxon>Hyalangium</taxon>
    </lineage>
</organism>
<protein>
    <recommendedName>
        <fullName evidence="5">Lipoprotein</fullName>
    </recommendedName>
</protein>
<dbReference type="RefSeq" id="WP_321549839.1">
    <property type="nucleotide sequence ID" value="NZ_JAXIVS010000013.1"/>
</dbReference>
<gene>
    <name evidence="3" type="ORF">SYV04_32370</name>
</gene>
<dbReference type="Proteomes" id="UP001291309">
    <property type="component" value="Unassembled WGS sequence"/>
</dbReference>
<evidence type="ECO:0000313" key="4">
    <source>
        <dbReference type="Proteomes" id="UP001291309"/>
    </source>
</evidence>
<feature type="chain" id="PRO_5046197125" description="Lipoprotein" evidence="2">
    <location>
        <begin position="21"/>
        <end position="282"/>
    </location>
</feature>
<sequence>MKRFSLSRLGSALLLLQATACVGVTNTLTADTVGKGKTQVAIAPSYVRGMGEGMGEAGFLVGAQAQVLHGVSNTSDVGARLTYQRAFLNDDFDSTGADSTVAGYGAEFLSRFQISRSNKLILSVAPSVGYNRLSASASQGNVSVSSGINAFQAKLPLLVGVPVGEHQFVASLSVSDAIFLSGSDELGNTNTINAGATVGFAARIPGTSVRIIPEVGMLYPLVGSIPGEGSSFNESGGFYLQFGLGVMFGGGGGRAVQSEDGEEVQEEEQQEEEDEEGYDSEY</sequence>
<proteinExistence type="predicted"/>
<evidence type="ECO:0000313" key="3">
    <source>
        <dbReference type="EMBL" id="MDY7231129.1"/>
    </source>
</evidence>
<feature type="signal peptide" evidence="2">
    <location>
        <begin position="1"/>
        <end position="20"/>
    </location>
</feature>
<evidence type="ECO:0000256" key="1">
    <source>
        <dbReference type="SAM" id="MobiDB-lite"/>
    </source>
</evidence>
<feature type="region of interest" description="Disordered" evidence="1">
    <location>
        <begin position="253"/>
        <end position="282"/>
    </location>
</feature>
<reference evidence="3 4" key="1">
    <citation type="submission" date="2023-12" db="EMBL/GenBank/DDBJ databases">
        <title>the genome sequence of Hyalangium sp. s54d21.</title>
        <authorList>
            <person name="Zhang X."/>
        </authorList>
    </citation>
    <scope>NUCLEOTIDE SEQUENCE [LARGE SCALE GENOMIC DNA]</scope>
    <source>
        <strain evidence="4">s54d21</strain>
    </source>
</reference>
<accession>A0ABU5HDF7</accession>
<comment type="caution">
    <text evidence="3">The sequence shown here is derived from an EMBL/GenBank/DDBJ whole genome shotgun (WGS) entry which is preliminary data.</text>
</comment>
<evidence type="ECO:0008006" key="5">
    <source>
        <dbReference type="Google" id="ProtNLM"/>
    </source>
</evidence>